<organism evidence="2 3">
    <name type="scientific">Portunus trituberculatus</name>
    <name type="common">Swimming crab</name>
    <name type="synonym">Neptunus trituberculatus</name>
    <dbReference type="NCBI Taxonomy" id="210409"/>
    <lineage>
        <taxon>Eukaryota</taxon>
        <taxon>Metazoa</taxon>
        <taxon>Ecdysozoa</taxon>
        <taxon>Arthropoda</taxon>
        <taxon>Crustacea</taxon>
        <taxon>Multicrustacea</taxon>
        <taxon>Malacostraca</taxon>
        <taxon>Eumalacostraca</taxon>
        <taxon>Eucarida</taxon>
        <taxon>Decapoda</taxon>
        <taxon>Pleocyemata</taxon>
        <taxon>Brachyura</taxon>
        <taxon>Eubrachyura</taxon>
        <taxon>Portunoidea</taxon>
        <taxon>Portunidae</taxon>
        <taxon>Portuninae</taxon>
        <taxon>Portunus</taxon>
    </lineage>
</organism>
<gene>
    <name evidence="2" type="ORF">E2C01_000164</name>
</gene>
<name>A0A5B7CEG5_PORTR</name>
<dbReference type="AlphaFoldDB" id="A0A5B7CEG5"/>
<proteinExistence type="predicted"/>
<accession>A0A5B7CEG5</accession>
<protein>
    <submittedName>
        <fullName evidence="2">Uncharacterized protein</fullName>
    </submittedName>
</protein>
<comment type="caution">
    <text evidence="2">The sequence shown here is derived from an EMBL/GenBank/DDBJ whole genome shotgun (WGS) entry which is preliminary data.</text>
</comment>
<reference evidence="2 3" key="1">
    <citation type="submission" date="2019-05" db="EMBL/GenBank/DDBJ databases">
        <title>Another draft genome of Portunus trituberculatus and its Hox gene families provides insights of decapod evolution.</title>
        <authorList>
            <person name="Jeong J.-H."/>
            <person name="Song I."/>
            <person name="Kim S."/>
            <person name="Choi T."/>
            <person name="Kim D."/>
            <person name="Ryu S."/>
            <person name="Kim W."/>
        </authorList>
    </citation>
    <scope>NUCLEOTIDE SEQUENCE [LARGE SCALE GENOMIC DNA]</scope>
    <source>
        <tissue evidence="2">Muscle</tissue>
    </source>
</reference>
<feature type="region of interest" description="Disordered" evidence="1">
    <location>
        <begin position="62"/>
        <end position="91"/>
    </location>
</feature>
<evidence type="ECO:0000313" key="3">
    <source>
        <dbReference type="Proteomes" id="UP000324222"/>
    </source>
</evidence>
<sequence length="91" mass="10084">MVCPNSLKEKDPLNKGGNLSRDCCRDHQRSLRQDMTKTCWAATLTCDLLTVHHAPFMAMEGTREASGERGSSMTFDSSHPSSFSLLPLPFP</sequence>
<evidence type="ECO:0000313" key="2">
    <source>
        <dbReference type="EMBL" id="MPC07600.1"/>
    </source>
</evidence>
<dbReference type="Proteomes" id="UP000324222">
    <property type="component" value="Unassembled WGS sequence"/>
</dbReference>
<evidence type="ECO:0000256" key="1">
    <source>
        <dbReference type="SAM" id="MobiDB-lite"/>
    </source>
</evidence>
<dbReference type="EMBL" id="VSRR010000004">
    <property type="protein sequence ID" value="MPC07600.1"/>
    <property type="molecule type" value="Genomic_DNA"/>
</dbReference>
<keyword evidence="3" id="KW-1185">Reference proteome</keyword>
<feature type="compositionally biased region" description="Low complexity" evidence="1">
    <location>
        <begin position="71"/>
        <end position="91"/>
    </location>
</feature>